<reference evidence="9 10" key="1">
    <citation type="submission" date="2020-08" db="EMBL/GenBank/DDBJ databases">
        <title>Plant Genome Project.</title>
        <authorList>
            <person name="Zhang R.-G."/>
        </authorList>
    </citation>
    <scope>NUCLEOTIDE SEQUENCE [LARGE SCALE GENOMIC DNA]</scope>
    <source>
        <tissue evidence="9">Rhizome</tissue>
    </source>
</reference>
<dbReference type="EMBL" id="JACMSC010000015">
    <property type="protein sequence ID" value="KAG6484408.1"/>
    <property type="molecule type" value="Genomic_DNA"/>
</dbReference>
<comment type="similarity">
    <text evidence="1">Belongs to the pyruvate, phosphate/water dikinase regulatory protein family. PDRP subfamily.</text>
</comment>
<dbReference type="PIRSF" id="PIRSF038149">
    <property type="entry name" value="Pyruvate_Pi_dikinase_regulator"/>
    <property type="match status" value="1"/>
</dbReference>
<evidence type="ECO:0008006" key="11">
    <source>
        <dbReference type="Google" id="ProtNLM"/>
    </source>
</evidence>
<keyword evidence="3" id="KW-0808">Transferase</keyword>
<feature type="region of interest" description="Disordered" evidence="8">
    <location>
        <begin position="35"/>
        <end position="61"/>
    </location>
</feature>
<comment type="catalytic activity">
    <reaction evidence="6">
        <text>N(tele)-phospho-L-histidyl/O-phospho-L-threonyl-[pyruvate, phosphate dikinase] + phosphate + H(+) = N(tele)-phospho-L-histidyl/L-threonyl-[pyruvate, phosphate dikinase] + diphosphate</text>
        <dbReference type="Rhea" id="RHEA:43696"/>
        <dbReference type="Rhea" id="RHEA-COMP:10650"/>
        <dbReference type="Rhea" id="RHEA-COMP:10651"/>
        <dbReference type="ChEBI" id="CHEBI:15378"/>
        <dbReference type="ChEBI" id="CHEBI:30013"/>
        <dbReference type="ChEBI" id="CHEBI:33019"/>
        <dbReference type="ChEBI" id="CHEBI:43474"/>
        <dbReference type="ChEBI" id="CHEBI:61977"/>
        <dbReference type="ChEBI" id="CHEBI:83586"/>
        <dbReference type="EC" id="2.7.4.27"/>
    </reaction>
</comment>
<dbReference type="Pfam" id="PF03618">
    <property type="entry name" value="Kinase-PPPase"/>
    <property type="match status" value="1"/>
</dbReference>
<feature type="compositionally biased region" description="Low complexity" evidence="8">
    <location>
        <begin position="1"/>
        <end position="14"/>
    </location>
</feature>
<keyword evidence="2" id="KW-0723">Serine/threonine-protein kinase</keyword>
<proteinExistence type="inferred from homology"/>
<accession>A0A8J5FDR6</accession>
<name>A0A8J5FDR6_ZINOF</name>
<evidence type="ECO:0000256" key="2">
    <source>
        <dbReference type="ARBA" id="ARBA00022527"/>
    </source>
</evidence>
<evidence type="ECO:0000256" key="5">
    <source>
        <dbReference type="ARBA" id="ARBA00022777"/>
    </source>
</evidence>
<evidence type="ECO:0000256" key="4">
    <source>
        <dbReference type="ARBA" id="ARBA00022741"/>
    </source>
</evidence>
<protein>
    <recommendedName>
        <fullName evidence="11">Pyruvate, phosphate dikinase regulatory protein, chloroplastic</fullName>
    </recommendedName>
</protein>
<evidence type="ECO:0000256" key="1">
    <source>
        <dbReference type="ARBA" id="ARBA00007567"/>
    </source>
</evidence>
<evidence type="ECO:0000256" key="3">
    <source>
        <dbReference type="ARBA" id="ARBA00022679"/>
    </source>
</evidence>
<dbReference type="InterPro" id="IPR017409">
    <property type="entry name" value="Pyrv_Pi_dikinase_reg_chlpt"/>
</dbReference>
<comment type="caution">
    <text evidence="9">The sequence shown here is derived from an EMBL/GenBank/DDBJ whole genome shotgun (WGS) entry which is preliminary data.</text>
</comment>
<evidence type="ECO:0000256" key="6">
    <source>
        <dbReference type="ARBA" id="ARBA00047328"/>
    </source>
</evidence>
<dbReference type="Proteomes" id="UP000734854">
    <property type="component" value="Unassembled WGS sequence"/>
</dbReference>
<organism evidence="9 10">
    <name type="scientific">Zingiber officinale</name>
    <name type="common">Ginger</name>
    <name type="synonym">Amomum zingiber</name>
    <dbReference type="NCBI Taxonomy" id="94328"/>
    <lineage>
        <taxon>Eukaryota</taxon>
        <taxon>Viridiplantae</taxon>
        <taxon>Streptophyta</taxon>
        <taxon>Embryophyta</taxon>
        <taxon>Tracheophyta</taxon>
        <taxon>Spermatophyta</taxon>
        <taxon>Magnoliopsida</taxon>
        <taxon>Liliopsida</taxon>
        <taxon>Zingiberales</taxon>
        <taxon>Zingiberaceae</taxon>
        <taxon>Zingiber</taxon>
    </lineage>
</organism>
<gene>
    <name evidence="9" type="ORF">ZIOFF_052923</name>
</gene>
<evidence type="ECO:0000256" key="8">
    <source>
        <dbReference type="SAM" id="MobiDB-lite"/>
    </source>
</evidence>
<dbReference type="PANTHER" id="PTHR31756:SF3">
    <property type="entry name" value="PYRUVATE, PHOSPHATE DIKINASE REGULATORY PROTEIN 1, CHLOROPLASTIC"/>
    <property type="match status" value="1"/>
</dbReference>
<dbReference type="GO" id="GO:0016776">
    <property type="term" value="F:phosphotransferase activity, phosphate group as acceptor"/>
    <property type="evidence" value="ECO:0007669"/>
    <property type="project" value="InterPro"/>
</dbReference>
<feature type="region of interest" description="Disordered" evidence="8">
    <location>
        <begin position="1"/>
        <end position="23"/>
    </location>
</feature>
<dbReference type="AlphaFoldDB" id="A0A8J5FDR6"/>
<dbReference type="GO" id="GO:0004674">
    <property type="term" value="F:protein serine/threonine kinase activity"/>
    <property type="evidence" value="ECO:0007669"/>
    <property type="project" value="UniProtKB-KW"/>
</dbReference>
<comment type="catalytic activity">
    <reaction evidence="7">
        <text>N(tele)-phospho-L-histidyl/L-threonyl-[pyruvate, phosphate dikinase] + ADP = N(tele)-phospho-L-histidyl/O-phospho-L-threonyl-[pyruvate, phosphate dikinase] + AMP + H(+)</text>
        <dbReference type="Rhea" id="RHEA:43692"/>
        <dbReference type="Rhea" id="RHEA-COMP:10650"/>
        <dbReference type="Rhea" id="RHEA-COMP:10651"/>
        <dbReference type="ChEBI" id="CHEBI:15378"/>
        <dbReference type="ChEBI" id="CHEBI:30013"/>
        <dbReference type="ChEBI" id="CHEBI:61977"/>
        <dbReference type="ChEBI" id="CHEBI:83586"/>
        <dbReference type="ChEBI" id="CHEBI:456215"/>
        <dbReference type="ChEBI" id="CHEBI:456216"/>
        <dbReference type="EC" id="2.7.11.32"/>
    </reaction>
</comment>
<dbReference type="InterPro" id="IPR005177">
    <property type="entry name" value="Kinase-pyrophosphorylase"/>
</dbReference>
<keyword evidence="5" id="KW-0418">Kinase</keyword>
<dbReference type="GO" id="GO:0005524">
    <property type="term" value="F:ATP binding"/>
    <property type="evidence" value="ECO:0007669"/>
    <property type="project" value="InterPro"/>
</dbReference>
<evidence type="ECO:0000313" key="10">
    <source>
        <dbReference type="Proteomes" id="UP000734854"/>
    </source>
</evidence>
<evidence type="ECO:0000313" key="9">
    <source>
        <dbReference type="EMBL" id="KAG6484408.1"/>
    </source>
</evidence>
<keyword evidence="4" id="KW-0547">Nucleotide-binding</keyword>
<dbReference type="HAMAP" id="MF_00921">
    <property type="entry name" value="PDRP"/>
    <property type="match status" value="1"/>
</dbReference>
<dbReference type="NCBIfam" id="NF003742">
    <property type="entry name" value="PRK05339.1"/>
    <property type="match status" value="1"/>
</dbReference>
<feature type="region of interest" description="Disordered" evidence="8">
    <location>
        <begin position="79"/>
        <end position="104"/>
    </location>
</feature>
<dbReference type="GO" id="GO:0009507">
    <property type="term" value="C:chloroplast"/>
    <property type="evidence" value="ECO:0007669"/>
    <property type="project" value="InterPro"/>
</dbReference>
<keyword evidence="10" id="KW-1185">Reference proteome</keyword>
<feature type="compositionally biased region" description="Pro residues" evidence="8">
    <location>
        <begin position="89"/>
        <end position="99"/>
    </location>
</feature>
<dbReference type="InterPro" id="IPR026565">
    <property type="entry name" value="PPDK_reg"/>
</dbReference>
<evidence type="ECO:0000256" key="7">
    <source>
        <dbReference type="ARBA" id="ARBA00049008"/>
    </source>
</evidence>
<sequence length="485" mass="52996">MLQSNLRPVPLLLPRSPPWGPRSIPKLPFVSSCLVQDQEEPGRAVDPGPEPPSSPRRVSTQLNRWSLARSIRSGRRIDWPSLRKKIAGPPSPAPPPSSPPSDASVRQIVAAEGIEEDAGEEDGCEVMEGKAIYMVSDGTGWTAEHSVNAALGQFEHCLVDRGCPVNTHLFSGVEDMDRLMEIIKQAAREDALVLYTLADPAMAESAKHACNLWGVPSADILSPTTEAIATHLASKVAHVEDMDRLMEIIKQAAREDALVLYTLADPAMAESAKHACNLWGVPSADILSPTTEAIATHLGVAPSGIPRGAPGRTAPLSAEYFKRIEAIDFTIKQDDGAKPQNLNHAHIVLVGVSRTGKTPLSIYLSQKGYKVANVPIVMGVDLPKTLFEIDQGKIFGLTINPVILQAIRKARAKSLGFNSEMRSNYSEMDHVREELEYARKIFAQNPVWPVIEVTGKAIEETAAVIVRMYHDRKQKCSMPRISKRY</sequence>
<dbReference type="PANTHER" id="PTHR31756">
    <property type="entry name" value="PYRUVATE, PHOSPHATE DIKINASE REGULATORY PROTEIN 1, CHLOROPLASTIC"/>
    <property type="match status" value="1"/>
</dbReference>